<gene>
    <name evidence="1" type="ORF">S01H4_32885</name>
</gene>
<proteinExistence type="predicted"/>
<protein>
    <submittedName>
        <fullName evidence="1">Uncharacterized protein</fullName>
    </submittedName>
</protein>
<sequence length="37" mass="4234">MVKYYLLFTNDYSLLNDLLGYLGDEASITMGIHKAHL</sequence>
<comment type="caution">
    <text evidence="1">The sequence shown here is derived from an EMBL/GenBank/DDBJ whole genome shotgun (WGS) entry which is preliminary data.</text>
</comment>
<dbReference type="AlphaFoldDB" id="X1AUB3"/>
<accession>X1AUB3</accession>
<name>X1AUB3_9ZZZZ</name>
<evidence type="ECO:0000313" key="1">
    <source>
        <dbReference type="EMBL" id="GAG75878.1"/>
    </source>
</evidence>
<feature type="non-terminal residue" evidence="1">
    <location>
        <position position="37"/>
    </location>
</feature>
<organism evidence="1">
    <name type="scientific">marine sediment metagenome</name>
    <dbReference type="NCBI Taxonomy" id="412755"/>
    <lineage>
        <taxon>unclassified sequences</taxon>
        <taxon>metagenomes</taxon>
        <taxon>ecological metagenomes</taxon>
    </lineage>
</organism>
<reference evidence="1" key="1">
    <citation type="journal article" date="2014" name="Front. Microbiol.">
        <title>High frequency of phylogenetically diverse reductive dehalogenase-homologous genes in deep subseafloor sedimentary metagenomes.</title>
        <authorList>
            <person name="Kawai M."/>
            <person name="Futagami T."/>
            <person name="Toyoda A."/>
            <person name="Takaki Y."/>
            <person name="Nishi S."/>
            <person name="Hori S."/>
            <person name="Arai W."/>
            <person name="Tsubouchi T."/>
            <person name="Morono Y."/>
            <person name="Uchiyama I."/>
            <person name="Ito T."/>
            <person name="Fujiyama A."/>
            <person name="Inagaki F."/>
            <person name="Takami H."/>
        </authorList>
    </citation>
    <scope>NUCLEOTIDE SEQUENCE</scope>
    <source>
        <strain evidence="1">Expedition CK06-06</strain>
    </source>
</reference>
<dbReference type="EMBL" id="BART01017247">
    <property type="protein sequence ID" value="GAG75878.1"/>
    <property type="molecule type" value="Genomic_DNA"/>
</dbReference>